<dbReference type="GO" id="GO:0005200">
    <property type="term" value="F:structural constituent of cytoskeleton"/>
    <property type="evidence" value="ECO:0007669"/>
    <property type="project" value="TreeGrafter"/>
</dbReference>
<dbReference type="Gene3D" id="1.20.5.340">
    <property type="match status" value="2"/>
</dbReference>
<reference evidence="2 3" key="1">
    <citation type="journal article" date="2023" name="PLoS ONE">
        <title>Cytospora paraplurivora sp. nov. isolated from orchards with fruit tree decline syndrome in Ontario, Canada.</title>
        <authorList>
            <person name="Ilyukhin E."/>
            <person name="Nguyen H.D.T."/>
            <person name="Castle A.J."/>
            <person name="Ellouze W."/>
        </authorList>
    </citation>
    <scope>NUCLEOTIDE SEQUENCE [LARGE SCALE GENOMIC DNA]</scope>
    <source>
        <strain evidence="2 3">FDS-564</strain>
    </source>
</reference>
<protein>
    <submittedName>
        <fullName evidence="2">Uncharacterized protein</fullName>
    </submittedName>
</protein>
<keyword evidence="3" id="KW-1185">Reference proteome</keyword>
<feature type="region of interest" description="Disordered" evidence="1">
    <location>
        <begin position="815"/>
        <end position="893"/>
    </location>
</feature>
<sequence length="893" mass="97968">MLPAERDPNRAVDALVGAIQNLVSDDNYKVIAGVFREVQDLKVENARLSSSSRDTFEEYRKFRNELEAAEVKLLNEKTELQQSIEQKDSQIQALENEKANLDAEVEEGRRKLSEETQKYAELVEKKDELEKAVTDLEAALDGKSKILAESEEAKAKLDAELAEAKESLDSKVEELATLESAKTEVDTQLTEVRTSLDDKTQELASVEEAKATIEAQLAEASAKLEDKTKEAEELAIAQQALTTELEEANTKLTDKAKELDELSEAKTSLETQLAEVSKTLDDKVRDFDDLSEVKAKLENDLADTSTQLAEKSQEAEGLGSQLTETSTKLDDKTKEAEELTSQLTDVNSRLEAKLGEIVELSEAKAAVDTKLAEVSESLNSEQEAKKAVEQDLETTKASLQQEADRAGVLSDEVAYLHQTLQDRNEEIDHLKGEVIEGKGNFDHAQLTIRELENITHGLEKELKAKAARLDEIDGYKAKLKDEPEDSWYVAWPLCPQSSPDPRPSLRRIHTNIVVHPNSVEILDTIWVSILDLAERHFSADLDDSVLRDASCWTNLRSSEYLKHAVRIPLPPSNSTAAKQMRIAAVLAVLSRALTKHIFRPSYLVDNDAELSRVLKDLEAVNPAQELHARSTLLAVLPERERRSAARRVKTVVREVSYLVQHLLSALQYEAFCTALEESCELARRQWRRIQHASMKIEPYFGPPYDDFDWQVLLLPENFGPGGGGGGRVSPSGGGDRISSGSTLGLDAGSSTIGGGARLQDPGAGGDDASTIAESIRSVVDPADIMLVLWPSMCAVENGELVSITQGLVMAKEQASAAFDEEGRRRPWLKDHKKRARSMSQSRKGSGSGSAAGGSPRSAKPPFLAHPHARTEGDAGGGGRAASRNGSAVSDERD</sequence>
<accession>A0AAN9YKI8</accession>
<dbReference type="EMBL" id="JAJSPL020000006">
    <property type="protein sequence ID" value="KAK7746254.1"/>
    <property type="molecule type" value="Genomic_DNA"/>
</dbReference>
<dbReference type="SUPFAM" id="SSF90257">
    <property type="entry name" value="Myosin rod fragments"/>
    <property type="match status" value="2"/>
</dbReference>
<dbReference type="AlphaFoldDB" id="A0AAN9YKI8"/>
<gene>
    <name evidence="2" type="ORF">SLS53_002213</name>
</gene>
<feature type="region of interest" description="Disordered" evidence="1">
    <location>
        <begin position="722"/>
        <end position="744"/>
    </location>
</feature>
<proteinExistence type="predicted"/>
<name>A0AAN9YKI8_9PEZI</name>
<dbReference type="PANTHER" id="PTHR47357:SF1">
    <property type="entry name" value="SPINDLE POLE BODY COMPONENT 110"/>
    <property type="match status" value="1"/>
</dbReference>
<feature type="compositionally biased region" description="Low complexity" evidence="1">
    <location>
        <begin position="852"/>
        <end position="861"/>
    </location>
</feature>
<evidence type="ECO:0000256" key="1">
    <source>
        <dbReference type="SAM" id="MobiDB-lite"/>
    </source>
</evidence>
<feature type="compositionally biased region" description="Basic and acidic residues" evidence="1">
    <location>
        <begin position="820"/>
        <end position="829"/>
    </location>
</feature>
<comment type="caution">
    <text evidence="2">The sequence shown here is derived from an EMBL/GenBank/DDBJ whole genome shotgun (WGS) entry which is preliminary data.</text>
</comment>
<dbReference type="Proteomes" id="UP001320245">
    <property type="component" value="Unassembled WGS sequence"/>
</dbReference>
<feature type="region of interest" description="Disordered" evidence="1">
    <location>
        <begin position="310"/>
        <end position="334"/>
    </location>
</feature>
<evidence type="ECO:0000313" key="2">
    <source>
        <dbReference type="EMBL" id="KAK7746254.1"/>
    </source>
</evidence>
<feature type="compositionally biased region" description="Low complexity" evidence="1">
    <location>
        <begin position="880"/>
        <end position="893"/>
    </location>
</feature>
<feature type="region of interest" description="Disordered" evidence="1">
    <location>
        <begin position="749"/>
        <end position="768"/>
    </location>
</feature>
<dbReference type="PANTHER" id="PTHR47357">
    <property type="entry name" value="COP1-INTERACTIVE PROTEIN 1"/>
    <property type="match status" value="1"/>
</dbReference>
<evidence type="ECO:0000313" key="3">
    <source>
        <dbReference type="Proteomes" id="UP001320245"/>
    </source>
</evidence>
<feature type="compositionally biased region" description="Gly residues" evidence="1">
    <location>
        <begin position="722"/>
        <end position="735"/>
    </location>
</feature>
<organism evidence="2 3">
    <name type="scientific">Cytospora paraplurivora</name>
    <dbReference type="NCBI Taxonomy" id="2898453"/>
    <lineage>
        <taxon>Eukaryota</taxon>
        <taxon>Fungi</taxon>
        <taxon>Dikarya</taxon>
        <taxon>Ascomycota</taxon>
        <taxon>Pezizomycotina</taxon>
        <taxon>Sordariomycetes</taxon>
        <taxon>Sordariomycetidae</taxon>
        <taxon>Diaporthales</taxon>
        <taxon>Cytosporaceae</taxon>
        <taxon>Cytospora</taxon>
    </lineage>
</organism>
<dbReference type="GO" id="GO:0005856">
    <property type="term" value="C:cytoskeleton"/>
    <property type="evidence" value="ECO:0007669"/>
    <property type="project" value="TreeGrafter"/>
</dbReference>